<dbReference type="Gene3D" id="3.40.50.720">
    <property type="entry name" value="NAD(P)-binding Rossmann-like Domain"/>
    <property type="match status" value="1"/>
</dbReference>
<evidence type="ECO:0000256" key="1">
    <source>
        <dbReference type="ARBA" id="ARBA00004496"/>
    </source>
</evidence>
<dbReference type="InterPro" id="IPR020904">
    <property type="entry name" value="Sc_DH/Rdtase_CS"/>
</dbReference>
<comment type="caution">
    <text evidence="6">The sequence shown here is derived from an EMBL/GenBank/DDBJ whole genome shotgun (WGS) entry which is preliminary data.</text>
</comment>
<organism evidence="6 7">
    <name type="scientific">Egicoccus halophilus</name>
    <dbReference type="NCBI Taxonomy" id="1670830"/>
    <lineage>
        <taxon>Bacteria</taxon>
        <taxon>Bacillati</taxon>
        <taxon>Actinomycetota</taxon>
        <taxon>Nitriliruptoria</taxon>
        <taxon>Egicoccales</taxon>
        <taxon>Egicoccaceae</taxon>
        <taxon>Egicoccus</taxon>
    </lineage>
</organism>
<reference evidence="6" key="2">
    <citation type="submission" date="2020-09" db="EMBL/GenBank/DDBJ databases">
        <authorList>
            <person name="Sun Q."/>
            <person name="Zhou Y."/>
        </authorList>
    </citation>
    <scope>NUCLEOTIDE SEQUENCE</scope>
    <source>
        <strain evidence="6">CGMCC 1.14988</strain>
    </source>
</reference>
<dbReference type="PANTHER" id="PTHR44085">
    <property type="entry name" value="SEPIAPTERIN REDUCTASE"/>
    <property type="match status" value="1"/>
</dbReference>
<dbReference type="InterPro" id="IPR036291">
    <property type="entry name" value="NAD(P)-bd_dom_sf"/>
</dbReference>
<dbReference type="Proteomes" id="UP000650511">
    <property type="component" value="Unassembled WGS sequence"/>
</dbReference>
<keyword evidence="4" id="KW-0521">NADP</keyword>
<reference evidence="6" key="1">
    <citation type="journal article" date="2014" name="Int. J. Syst. Evol. Microbiol.">
        <title>Complete genome sequence of Corynebacterium casei LMG S-19264T (=DSM 44701T), isolated from a smear-ripened cheese.</title>
        <authorList>
            <consortium name="US DOE Joint Genome Institute (JGI-PGF)"/>
            <person name="Walter F."/>
            <person name="Albersmeier A."/>
            <person name="Kalinowski J."/>
            <person name="Ruckert C."/>
        </authorList>
    </citation>
    <scope>NUCLEOTIDE SEQUENCE</scope>
    <source>
        <strain evidence="6">CGMCC 1.14988</strain>
    </source>
</reference>
<dbReference type="AlphaFoldDB" id="A0A8J3AC75"/>
<dbReference type="PROSITE" id="PS00061">
    <property type="entry name" value="ADH_SHORT"/>
    <property type="match status" value="1"/>
</dbReference>
<evidence type="ECO:0000256" key="3">
    <source>
        <dbReference type="ARBA" id="ARBA00022490"/>
    </source>
</evidence>
<comment type="similarity">
    <text evidence="2">Belongs to the short-chain dehydrogenases/reductases (SDR) family.</text>
</comment>
<dbReference type="InterPro" id="IPR002347">
    <property type="entry name" value="SDR_fam"/>
</dbReference>
<dbReference type="GO" id="GO:0005737">
    <property type="term" value="C:cytoplasm"/>
    <property type="evidence" value="ECO:0007669"/>
    <property type="project" value="UniProtKB-SubCell"/>
</dbReference>
<dbReference type="EMBL" id="BMHA01000011">
    <property type="protein sequence ID" value="GGI08328.1"/>
    <property type="molecule type" value="Genomic_DNA"/>
</dbReference>
<evidence type="ECO:0000313" key="7">
    <source>
        <dbReference type="Proteomes" id="UP000650511"/>
    </source>
</evidence>
<dbReference type="OrthoDB" id="9794387at2"/>
<dbReference type="InterPro" id="IPR051721">
    <property type="entry name" value="Biopterin_syn/organic_redct"/>
</dbReference>
<keyword evidence="3" id="KW-0963">Cytoplasm</keyword>
<keyword evidence="7" id="KW-1185">Reference proteome</keyword>
<keyword evidence="5" id="KW-0560">Oxidoreductase</keyword>
<evidence type="ECO:0000256" key="4">
    <source>
        <dbReference type="ARBA" id="ARBA00022857"/>
    </source>
</evidence>
<dbReference type="RefSeq" id="WP_130650108.1">
    <property type="nucleotide sequence ID" value="NZ_BMHA01000011.1"/>
</dbReference>
<dbReference type="Pfam" id="PF00106">
    <property type="entry name" value="adh_short"/>
    <property type="match status" value="1"/>
</dbReference>
<gene>
    <name evidence="6" type="ORF">GCM10011354_28540</name>
</gene>
<dbReference type="SUPFAM" id="SSF51735">
    <property type="entry name" value="NAD(P)-binding Rossmann-fold domains"/>
    <property type="match status" value="1"/>
</dbReference>
<evidence type="ECO:0000256" key="5">
    <source>
        <dbReference type="ARBA" id="ARBA00023002"/>
    </source>
</evidence>
<comment type="subcellular location">
    <subcellularLocation>
        <location evidence="1">Cytoplasm</location>
    </subcellularLocation>
</comment>
<dbReference type="PRINTS" id="PR00081">
    <property type="entry name" value="GDHRDH"/>
</dbReference>
<dbReference type="GO" id="GO:0006729">
    <property type="term" value="P:tetrahydrobiopterin biosynthetic process"/>
    <property type="evidence" value="ECO:0007669"/>
    <property type="project" value="TreeGrafter"/>
</dbReference>
<proteinExistence type="inferred from homology"/>
<evidence type="ECO:0000313" key="6">
    <source>
        <dbReference type="EMBL" id="GGI08328.1"/>
    </source>
</evidence>
<accession>A0A8J3AC75</accession>
<evidence type="ECO:0000256" key="2">
    <source>
        <dbReference type="ARBA" id="ARBA00006484"/>
    </source>
</evidence>
<dbReference type="PANTHER" id="PTHR44085:SF2">
    <property type="entry name" value="SEPIAPTERIN REDUCTASE"/>
    <property type="match status" value="1"/>
</dbReference>
<sequence length="241" mass="25320">MSRLVVVTGGSAGLGAALLAAAPAGAHRVDVSRSGRAPAGGEHWPLDLADPEDWTTFAEAFARTVADRSWERITVVHNAGTIEPIGFVGEVDTATYTRHVLLNSAATQVVGHAVLAALRDLPIRRELLLISSGAARTARPGWAAYGAAKAAGDHWVRAVGQEQAQRGGCVVLAVAPGVVATGMQERIRATDAEDFPGVERFRRLHEDGALLAPSDVAPRLWALLDDPSVSSGDVLDLRDFA</sequence>
<name>A0A8J3AC75_9ACTN</name>
<protein>
    <submittedName>
        <fullName evidence="6">Short-chain dehydrogenase/reductase</fullName>
    </submittedName>
</protein>
<dbReference type="GO" id="GO:0004757">
    <property type="term" value="F:sepiapterin reductase (NADP+) activity"/>
    <property type="evidence" value="ECO:0007669"/>
    <property type="project" value="TreeGrafter"/>
</dbReference>